<reference evidence="3" key="1">
    <citation type="submission" date="2021-07" db="EMBL/GenBank/DDBJ databases">
        <title>Genome Resource of American Ginseng Black Spot Pathogen Alternaria panax.</title>
        <authorList>
            <person name="Qiu C."/>
            <person name="Wang W."/>
            <person name="Liu Z."/>
        </authorList>
    </citation>
    <scope>NUCLEOTIDE SEQUENCE</scope>
    <source>
        <strain evidence="3">BNCC115425</strain>
    </source>
</reference>
<dbReference type="InterPro" id="IPR036822">
    <property type="entry name" value="CutC-like_dom_sf"/>
</dbReference>
<proteinExistence type="inferred from homology"/>
<dbReference type="SUPFAM" id="SSF110395">
    <property type="entry name" value="CutC-like"/>
    <property type="match status" value="1"/>
</dbReference>
<evidence type="ECO:0000313" key="3">
    <source>
        <dbReference type="EMBL" id="KAG9190211.1"/>
    </source>
</evidence>
<protein>
    <recommendedName>
        <fullName evidence="2">Copper homeostasis protein cutC homolog</fullName>
    </recommendedName>
</protein>
<comment type="caution">
    <text evidence="3">The sequence shown here is derived from an EMBL/GenBank/DDBJ whole genome shotgun (WGS) entry which is preliminary data.</text>
</comment>
<evidence type="ECO:0000256" key="2">
    <source>
        <dbReference type="ARBA" id="ARBA00019014"/>
    </source>
</evidence>
<dbReference type="AlphaFoldDB" id="A0AAD4I9M0"/>
<dbReference type="GO" id="GO:0005507">
    <property type="term" value="F:copper ion binding"/>
    <property type="evidence" value="ECO:0007669"/>
    <property type="project" value="TreeGrafter"/>
</dbReference>
<dbReference type="InterPro" id="IPR005627">
    <property type="entry name" value="CutC-like"/>
</dbReference>
<comment type="similarity">
    <text evidence="1">Belongs to the CutC family.</text>
</comment>
<organism evidence="3 4">
    <name type="scientific">Alternaria panax</name>
    <dbReference type="NCBI Taxonomy" id="48097"/>
    <lineage>
        <taxon>Eukaryota</taxon>
        <taxon>Fungi</taxon>
        <taxon>Dikarya</taxon>
        <taxon>Ascomycota</taxon>
        <taxon>Pezizomycotina</taxon>
        <taxon>Dothideomycetes</taxon>
        <taxon>Pleosporomycetidae</taxon>
        <taxon>Pleosporales</taxon>
        <taxon>Pleosporineae</taxon>
        <taxon>Pleosporaceae</taxon>
        <taxon>Alternaria</taxon>
        <taxon>Alternaria sect. Panax</taxon>
    </lineage>
</organism>
<dbReference type="Pfam" id="PF03932">
    <property type="entry name" value="CutC"/>
    <property type="match status" value="1"/>
</dbReference>
<dbReference type="Proteomes" id="UP001199106">
    <property type="component" value="Unassembled WGS sequence"/>
</dbReference>
<dbReference type="Gene3D" id="3.20.20.380">
    <property type="entry name" value="Copper homeostasis (CutC) domain"/>
    <property type="match status" value="1"/>
</dbReference>
<accession>A0AAD4I9M0</accession>
<dbReference type="EMBL" id="JAANER010000004">
    <property type="protein sequence ID" value="KAG9190211.1"/>
    <property type="molecule type" value="Genomic_DNA"/>
</dbReference>
<dbReference type="PANTHER" id="PTHR12598:SF0">
    <property type="entry name" value="COPPER HOMEOSTASIS PROTEIN CUTC HOMOLOG"/>
    <property type="match status" value="1"/>
</dbReference>
<keyword evidence="4" id="KW-1185">Reference proteome</keyword>
<name>A0AAD4I9M0_9PLEO</name>
<dbReference type="HAMAP" id="MF_00795">
    <property type="entry name" value="CutC"/>
    <property type="match status" value="1"/>
</dbReference>
<evidence type="ECO:0000256" key="1">
    <source>
        <dbReference type="ARBA" id="ARBA00007768"/>
    </source>
</evidence>
<gene>
    <name evidence="3" type="ORF">G6011_08299</name>
</gene>
<sequence>MLEIACFNAPSAVSAARAGADRIELCANYSAGGVTPSLSTLQDVLGETTIPINVMIRPRAGNFDYSDEEFTVIKNEMEMFKPLASGFVFGILDTNRRVDSTRNRELVEAAAPLPCTFHRAIDEAEDLEEAVETVVRCGFKSILTSGGAKSALQGADKLRQLQSRFGADLSLIAGGGVRSTNIEELKTRTHITWLHSAAITAPGEDADGQEVSKMQEELARIA</sequence>
<dbReference type="PANTHER" id="PTHR12598">
    <property type="entry name" value="COPPER HOMEOSTASIS PROTEIN CUTC"/>
    <property type="match status" value="1"/>
</dbReference>
<evidence type="ECO:0000313" key="4">
    <source>
        <dbReference type="Proteomes" id="UP001199106"/>
    </source>
</evidence>